<dbReference type="EMBL" id="KZ679012">
    <property type="protein sequence ID" value="PSS16574.1"/>
    <property type="molecule type" value="Genomic_DNA"/>
</dbReference>
<dbReference type="AlphaFoldDB" id="A0A2T3AZJ3"/>
<organism evidence="1 2">
    <name type="scientific">Amorphotheca resinae ATCC 22711</name>
    <dbReference type="NCBI Taxonomy" id="857342"/>
    <lineage>
        <taxon>Eukaryota</taxon>
        <taxon>Fungi</taxon>
        <taxon>Dikarya</taxon>
        <taxon>Ascomycota</taxon>
        <taxon>Pezizomycotina</taxon>
        <taxon>Leotiomycetes</taxon>
        <taxon>Helotiales</taxon>
        <taxon>Amorphothecaceae</taxon>
        <taxon>Amorphotheca</taxon>
    </lineage>
</organism>
<dbReference type="InParanoid" id="A0A2T3AZJ3"/>
<dbReference type="Proteomes" id="UP000241818">
    <property type="component" value="Unassembled WGS sequence"/>
</dbReference>
<evidence type="ECO:0000313" key="1">
    <source>
        <dbReference type="EMBL" id="PSS16574.1"/>
    </source>
</evidence>
<proteinExistence type="predicted"/>
<keyword evidence="2" id="KW-1185">Reference proteome</keyword>
<accession>A0A2T3AZJ3</accession>
<name>A0A2T3AZJ3_AMORE</name>
<evidence type="ECO:0000313" key="2">
    <source>
        <dbReference type="Proteomes" id="UP000241818"/>
    </source>
</evidence>
<sequence length="78" mass="8226">MHRPPSVCTTSLPSAAAIRWMWMASAAPASLPRGALTPLRIGPNLNQTTADDVAGREGRARSKGIHHDTLTSAPSIII</sequence>
<reference evidence="1 2" key="1">
    <citation type="journal article" date="2018" name="New Phytol.">
        <title>Comparative genomics and transcriptomics depict ericoid mycorrhizal fungi as versatile saprotrophs and plant mutualists.</title>
        <authorList>
            <person name="Martino E."/>
            <person name="Morin E."/>
            <person name="Grelet G.A."/>
            <person name="Kuo A."/>
            <person name="Kohler A."/>
            <person name="Daghino S."/>
            <person name="Barry K.W."/>
            <person name="Cichocki N."/>
            <person name="Clum A."/>
            <person name="Dockter R.B."/>
            <person name="Hainaut M."/>
            <person name="Kuo R.C."/>
            <person name="LaButti K."/>
            <person name="Lindahl B.D."/>
            <person name="Lindquist E.A."/>
            <person name="Lipzen A."/>
            <person name="Khouja H.R."/>
            <person name="Magnuson J."/>
            <person name="Murat C."/>
            <person name="Ohm R.A."/>
            <person name="Singer S.W."/>
            <person name="Spatafora J.W."/>
            <person name="Wang M."/>
            <person name="Veneault-Fourrey C."/>
            <person name="Henrissat B."/>
            <person name="Grigoriev I.V."/>
            <person name="Martin F.M."/>
            <person name="Perotto S."/>
        </authorList>
    </citation>
    <scope>NUCLEOTIDE SEQUENCE [LARGE SCALE GENOMIC DNA]</scope>
    <source>
        <strain evidence="1 2">ATCC 22711</strain>
    </source>
</reference>
<gene>
    <name evidence="1" type="ORF">M430DRAFT_35316</name>
</gene>
<protein>
    <submittedName>
        <fullName evidence="1">Uncharacterized protein</fullName>
    </submittedName>
</protein>
<dbReference type="RefSeq" id="XP_024720082.1">
    <property type="nucleotide sequence ID" value="XM_024866717.1"/>
</dbReference>
<dbReference type="GeneID" id="36574798"/>